<protein>
    <submittedName>
        <fullName evidence="1">Uncharacterized protein</fullName>
    </submittedName>
</protein>
<keyword evidence="2" id="KW-1185">Reference proteome</keyword>
<accession>A0A1C5GK43</accession>
<evidence type="ECO:0000313" key="1">
    <source>
        <dbReference type="EMBL" id="SCG34170.1"/>
    </source>
</evidence>
<evidence type="ECO:0000313" key="2">
    <source>
        <dbReference type="Proteomes" id="UP000198221"/>
    </source>
</evidence>
<name>A0A1C5GK43_9ACTN</name>
<sequence length="206" mass="23450">MLAEGKRILSEGRRKFESVERLIPLTGPTDQLHKELREALRALRSAMNWLEGTPRFEIAHLILDDAGRLARKYFPRGCRFPYEDGMYHQRCPVALAHNRVGLSPAFAISEIECSVCKLDPDDCDHIAGFEYDGQVCHHLIKKAELLEISIVGRPNMPDARIESLSIGNDEFRARIGERFKPGMKVVCDRCLNECDGISRNFERSSH</sequence>
<dbReference type="EMBL" id="LT607754">
    <property type="protein sequence ID" value="SCG34170.1"/>
    <property type="molecule type" value="Genomic_DNA"/>
</dbReference>
<gene>
    <name evidence="1" type="ORF">GA0070613_0007</name>
</gene>
<organism evidence="1 2">
    <name type="scientific">Micromonospora inositola</name>
    <dbReference type="NCBI Taxonomy" id="47865"/>
    <lineage>
        <taxon>Bacteria</taxon>
        <taxon>Bacillati</taxon>
        <taxon>Actinomycetota</taxon>
        <taxon>Actinomycetes</taxon>
        <taxon>Micromonosporales</taxon>
        <taxon>Micromonosporaceae</taxon>
        <taxon>Micromonospora</taxon>
    </lineage>
</organism>
<proteinExistence type="predicted"/>
<dbReference type="AlphaFoldDB" id="A0A1C5GK43"/>
<reference evidence="2" key="1">
    <citation type="submission" date="2016-06" db="EMBL/GenBank/DDBJ databases">
        <authorList>
            <person name="Varghese N."/>
            <person name="Submissions Spin"/>
        </authorList>
    </citation>
    <scope>NUCLEOTIDE SEQUENCE [LARGE SCALE GENOMIC DNA]</scope>
    <source>
        <strain evidence="2">DSM 43819</strain>
    </source>
</reference>
<dbReference type="Proteomes" id="UP000198221">
    <property type="component" value="Chromosome I"/>
</dbReference>